<keyword evidence="2" id="KW-1185">Reference proteome</keyword>
<comment type="caution">
    <text evidence="1">The sequence shown here is derived from an EMBL/GenBank/DDBJ whole genome shotgun (WGS) entry which is preliminary data.</text>
</comment>
<organism evidence="1 2">
    <name type="scientific">Nesterenkonia halotolerans</name>
    <dbReference type="NCBI Taxonomy" id="225325"/>
    <lineage>
        <taxon>Bacteria</taxon>
        <taxon>Bacillati</taxon>
        <taxon>Actinomycetota</taxon>
        <taxon>Actinomycetes</taxon>
        <taxon>Micrococcales</taxon>
        <taxon>Micrococcaceae</taxon>
        <taxon>Nesterenkonia</taxon>
    </lineage>
</organism>
<evidence type="ECO:0000313" key="1">
    <source>
        <dbReference type="EMBL" id="MBE1514889.1"/>
    </source>
</evidence>
<protein>
    <submittedName>
        <fullName evidence="1">Uncharacterized protein</fullName>
    </submittedName>
</protein>
<name>A0ABR9J7R5_9MICC</name>
<evidence type="ECO:0000313" key="2">
    <source>
        <dbReference type="Proteomes" id="UP000636579"/>
    </source>
</evidence>
<accession>A0ABR9J7R5</accession>
<sequence>MHIIPDRPVVFDVSGVNENDTVLVTAVQSFCWDLGTVTVATEKIVTTDRGIPPKHHRLLTGELWKVLHDSAEPGEGCR</sequence>
<gene>
    <name evidence="1" type="ORF">H4W26_001644</name>
</gene>
<dbReference type="Proteomes" id="UP000636579">
    <property type="component" value="Unassembled WGS sequence"/>
</dbReference>
<dbReference type="EMBL" id="JADBEE010000001">
    <property type="protein sequence ID" value="MBE1514889.1"/>
    <property type="molecule type" value="Genomic_DNA"/>
</dbReference>
<reference evidence="1 2" key="1">
    <citation type="submission" date="2020-10" db="EMBL/GenBank/DDBJ databases">
        <title>Sequencing the genomes of 1000 actinobacteria strains.</title>
        <authorList>
            <person name="Klenk H.-P."/>
        </authorList>
    </citation>
    <scope>NUCLEOTIDE SEQUENCE [LARGE SCALE GENOMIC DNA]</scope>
    <source>
        <strain evidence="1 2">DSM 15474</strain>
    </source>
</reference>
<dbReference type="RefSeq" id="WP_192591587.1">
    <property type="nucleotide sequence ID" value="NZ_JADBEE010000001.1"/>
</dbReference>
<proteinExistence type="predicted"/>